<protein>
    <recommendedName>
        <fullName evidence="1">CMP/dCMP-type deaminase domain-containing protein</fullName>
    </recommendedName>
</protein>
<dbReference type="PROSITE" id="PS51747">
    <property type="entry name" value="CYT_DCMP_DEAMINASES_2"/>
    <property type="match status" value="1"/>
</dbReference>
<dbReference type="Gene3D" id="3.40.140.10">
    <property type="entry name" value="Cytidine Deaminase, domain 2"/>
    <property type="match status" value="1"/>
</dbReference>
<dbReference type="InterPro" id="IPR002125">
    <property type="entry name" value="CMP_dCMP_dom"/>
</dbReference>
<name>A0ABP7FVQ0_9ACTN</name>
<dbReference type="Pfam" id="PF00383">
    <property type="entry name" value="dCMP_cyt_deam_1"/>
    <property type="match status" value="1"/>
</dbReference>
<dbReference type="SUPFAM" id="SSF53927">
    <property type="entry name" value="Cytidine deaminase-like"/>
    <property type="match status" value="1"/>
</dbReference>
<gene>
    <name evidence="2" type="ORF">GCM10023082_52060</name>
</gene>
<evidence type="ECO:0000313" key="2">
    <source>
        <dbReference type="EMBL" id="GAA3749619.1"/>
    </source>
</evidence>
<sequence length="160" mass="16932">MTESTREDTDIAWLTRAIELSRLCPPSDAAYSVGAIIVAADGRELSRGHSRQGGDPHVHAEEAALAALDPGHPALRDATLYSTLEPCSRRASRPRPCARLILASGIRRVVIAWREPGTFVENCVGVELLREAGITVVETPALAAAARAVNAHLTGPAANP</sequence>
<reference evidence="3" key="1">
    <citation type="journal article" date="2019" name="Int. J. Syst. Evol. Microbiol.">
        <title>The Global Catalogue of Microorganisms (GCM) 10K type strain sequencing project: providing services to taxonomists for standard genome sequencing and annotation.</title>
        <authorList>
            <consortium name="The Broad Institute Genomics Platform"/>
            <consortium name="The Broad Institute Genome Sequencing Center for Infectious Disease"/>
            <person name="Wu L."/>
            <person name="Ma J."/>
        </authorList>
    </citation>
    <scope>NUCLEOTIDE SEQUENCE [LARGE SCALE GENOMIC DNA]</scope>
    <source>
        <strain evidence="3">JCM 30846</strain>
    </source>
</reference>
<dbReference type="EMBL" id="BAABEP010000049">
    <property type="protein sequence ID" value="GAA3749619.1"/>
    <property type="molecule type" value="Genomic_DNA"/>
</dbReference>
<comment type="caution">
    <text evidence="2">The sequence shown here is derived from an EMBL/GenBank/DDBJ whole genome shotgun (WGS) entry which is preliminary data.</text>
</comment>
<feature type="domain" description="CMP/dCMP-type deaminase" evidence="1">
    <location>
        <begin position="8"/>
        <end position="136"/>
    </location>
</feature>
<dbReference type="InterPro" id="IPR016193">
    <property type="entry name" value="Cytidine_deaminase-like"/>
</dbReference>
<dbReference type="Proteomes" id="UP001499884">
    <property type="component" value="Unassembled WGS sequence"/>
</dbReference>
<evidence type="ECO:0000259" key="1">
    <source>
        <dbReference type="PROSITE" id="PS51747"/>
    </source>
</evidence>
<accession>A0ABP7FVQ0</accession>
<dbReference type="PANTHER" id="PTHR11079">
    <property type="entry name" value="CYTOSINE DEAMINASE FAMILY MEMBER"/>
    <property type="match status" value="1"/>
</dbReference>
<proteinExistence type="predicted"/>
<keyword evidence="3" id="KW-1185">Reference proteome</keyword>
<dbReference type="PANTHER" id="PTHR11079:SF162">
    <property type="entry name" value="RIBOFLAVIN BIOSYNTHESIS PROTEIN PYRD, CHLOROPLASTIC"/>
    <property type="match status" value="1"/>
</dbReference>
<organism evidence="2 3">
    <name type="scientific">Streptomyces tremellae</name>
    <dbReference type="NCBI Taxonomy" id="1124239"/>
    <lineage>
        <taxon>Bacteria</taxon>
        <taxon>Bacillati</taxon>
        <taxon>Actinomycetota</taxon>
        <taxon>Actinomycetes</taxon>
        <taxon>Kitasatosporales</taxon>
        <taxon>Streptomycetaceae</taxon>
        <taxon>Streptomyces</taxon>
    </lineage>
</organism>
<evidence type="ECO:0000313" key="3">
    <source>
        <dbReference type="Proteomes" id="UP001499884"/>
    </source>
</evidence>